<feature type="region of interest" description="Disordered" evidence="1">
    <location>
        <begin position="1"/>
        <end position="25"/>
    </location>
</feature>
<organism evidence="2 3">
    <name type="scientific">Symbiodinium necroappetens</name>
    <dbReference type="NCBI Taxonomy" id="1628268"/>
    <lineage>
        <taxon>Eukaryota</taxon>
        <taxon>Sar</taxon>
        <taxon>Alveolata</taxon>
        <taxon>Dinophyceae</taxon>
        <taxon>Suessiales</taxon>
        <taxon>Symbiodiniaceae</taxon>
        <taxon>Symbiodinium</taxon>
    </lineage>
</organism>
<dbReference type="Proteomes" id="UP000601435">
    <property type="component" value="Unassembled WGS sequence"/>
</dbReference>
<reference evidence="2" key="1">
    <citation type="submission" date="2021-02" db="EMBL/GenBank/DDBJ databases">
        <authorList>
            <person name="Dougan E. K."/>
            <person name="Rhodes N."/>
            <person name="Thang M."/>
            <person name="Chan C."/>
        </authorList>
    </citation>
    <scope>NUCLEOTIDE SEQUENCE</scope>
</reference>
<comment type="caution">
    <text evidence="2">The sequence shown here is derived from an EMBL/GenBank/DDBJ whole genome shotgun (WGS) entry which is preliminary data.</text>
</comment>
<proteinExistence type="predicted"/>
<dbReference type="EMBL" id="CAJNJA010071006">
    <property type="protein sequence ID" value="CAE7902615.1"/>
    <property type="molecule type" value="Genomic_DNA"/>
</dbReference>
<evidence type="ECO:0000256" key="1">
    <source>
        <dbReference type="SAM" id="MobiDB-lite"/>
    </source>
</evidence>
<accession>A0A813BFC4</accession>
<feature type="region of interest" description="Disordered" evidence="1">
    <location>
        <begin position="61"/>
        <end position="82"/>
    </location>
</feature>
<feature type="non-terminal residue" evidence="2">
    <location>
        <position position="1"/>
    </location>
</feature>
<name>A0A813BFC4_9DINO</name>
<protein>
    <submittedName>
        <fullName evidence="2">Uncharacterized protein</fullName>
    </submittedName>
</protein>
<keyword evidence="3" id="KW-1185">Reference proteome</keyword>
<evidence type="ECO:0000313" key="2">
    <source>
        <dbReference type="EMBL" id="CAE7902615.1"/>
    </source>
</evidence>
<gene>
    <name evidence="2" type="ORF">SNEC2469_LOCUS30420</name>
</gene>
<sequence>GPGFSTTPRRLPGMPKAERGAAPSQAKNQELVVLGSQVLHIGCTGDATLDFGHWMLAEPNDRQAPIAPSKDAKDVGALSAVD</sequence>
<dbReference type="AlphaFoldDB" id="A0A813BFC4"/>
<evidence type="ECO:0000313" key="3">
    <source>
        <dbReference type="Proteomes" id="UP000601435"/>
    </source>
</evidence>